<gene>
    <name evidence="2" type="ORF">FMOSSE_LOCUS15471</name>
</gene>
<dbReference type="Proteomes" id="UP000789375">
    <property type="component" value="Unassembled WGS sequence"/>
</dbReference>
<comment type="caution">
    <text evidence="2">The sequence shown here is derived from an EMBL/GenBank/DDBJ whole genome shotgun (WGS) entry which is preliminary data.</text>
</comment>
<organism evidence="2 3">
    <name type="scientific">Funneliformis mosseae</name>
    <name type="common">Endomycorrhizal fungus</name>
    <name type="synonym">Glomus mosseae</name>
    <dbReference type="NCBI Taxonomy" id="27381"/>
    <lineage>
        <taxon>Eukaryota</taxon>
        <taxon>Fungi</taxon>
        <taxon>Fungi incertae sedis</taxon>
        <taxon>Mucoromycota</taxon>
        <taxon>Glomeromycotina</taxon>
        <taxon>Glomeromycetes</taxon>
        <taxon>Glomerales</taxon>
        <taxon>Glomeraceae</taxon>
        <taxon>Funneliformis</taxon>
    </lineage>
</organism>
<sequence length="54" mass="5998">MVVVPTSIIEMRQKLSRSPLSVRNESMNSTVQSSPADRREASSTMRIIGFVFGL</sequence>
<reference evidence="2" key="1">
    <citation type="submission" date="2021-06" db="EMBL/GenBank/DDBJ databases">
        <authorList>
            <person name="Kallberg Y."/>
            <person name="Tangrot J."/>
            <person name="Rosling A."/>
        </authorList>
    </citation>
    <scope>NUCLEOTIDE SEQUENCE</scope>
    <source>
        <strain evidence="2">87-6 pot B 2015</strain>
    </source>
</reference>
<dbReference type="EMBL" id="CAJVPP010015798">
    <property type="protein sequence ID" value="CAG8727859.1"/>
    <property type="molecule type" value="Genomic_DNA"/>
</dbReference>
<dbReference type="AlphaFoldDB" id="A0A9N9NER6"/>
<name>A0A9N9NER6_FUNMO</name>
<evidence type="ECO:0000256" key="1">
    <source>
        <dbReference type="SAM" id="MobiDB-lite"/>
    </source>
</evidence>
<keyword evidence="3" id="KW-1185">Reference proteome</keyword>
<accession>A0A9N9NER6</accession>
<feature type="compositionally biased region" description="Polar residues" evidence="1">
    <location>
        <begin position="19"/>
        <end position="35"/>
    </location>
</feature>
<protein>
    <submittedName>
        <fullName evidence="2">5654_t:CDS:1</fullName>
    </submittedName>
</protein>
<evidence type="ECO:0000313" key="3">
    <source>
        <dbReference type="Proteomes" id="UP000789375"/>
    </source>
</evidence>
<feature type="region of interest" description="Disordered" evidence="1">
    <location>
        <begin position="19"/>
        <end position="41"/>
    </location>
</feature>
<evidence type="ECO:0000313" key="2">
    <source>
        <dbReference type="EMBL" id="CAG8727859.1"/>
    </source>
</evidence>
<proteinExistence type="predicted"/>